<evidence type="ECO:0000256" key="1">
    <source>
        <dbReference type="SAM" id="MobiDB-lite"/>
    </source>
</evidence>
<sequence length="124" mass="14078">MDAIHPYLDLEAMVDNEESGSDDKDEDNEFINNDLNEDSEDAGRPIDYITINWNIGIEQSSSGNAQFNALLDKYTYMSDPSPSLHMLDDINDDLNDEETAKVWFVKCKVWIGATLYIPTILKVL</sequence>
<dbReference type="Proteomes" id="UP001049176">
    <property type="component" value="Chromosome 8"/>
</dbReference>
<proteinExistence type="predicted"/>
<keyword evidence="3" id="KW-1185">Reference proteome</keyword>
<dbReference type="KEGG" id="more:E1B28_012840"/>
<organism evidence="2 3">
    <name type="scientific">Marasmius oreades</name>
    <name type="common">fairy-ring Marasmius</name>
    <dbReference type="NCBI Taxonomy" id="181124"/>
    <lineage>
        <taxon>Eukaryota</taxon>
        <taxon>Fungi</taxon>
        <taxon>Dikarya</taxon>
        <taxon>Basidiomycota</taxon>
        <taxon>Agaricomycotina</taxon>
        <taxon>Agaricomycetes</taxon>
        <taxon>Agaricomycetidae</taxon>
        <taxon>Agaricales</taxon>
        <taxon>Marasmiineae</taxon>
        <taxon>Marasmiaceae</taxon>
        <taxon>Marasmius</taxon>
    </lineage>
</organism>
<comment type="caution">
    <text evidence="2">The sequence shown here is derived from an EMBL/GenBank/DDBJ whole genome shotgun (WGS) entry which is preliminary data.</text>
</comment>
<dbReference type="RefSeq" id="XP_043005366.1">
    <property type="nucleotide sequence ID" value="XM_043157996.1"/>
</dbReference>
<dbReference type="EMBL" id="CM032188">
    <property type="protein sequence ID" value="KAG7088895.1"/>
    <property type="molecule type" value="Genomic_DNA"/>
</dbReference>
<accession>A0A9P7UPD6</accession>
<gene>
    <name evidence="2" type="ORF">E1B28_012840</name>
</gene>
<reference evidence="2" key="1">
    <citation type="journal article" date="2021" name="Genome Biol. Evol.">
        <title>The assembled and annotated genome of the fairy-ring fungus Marasmius oreades.</title>
        <authorList>
            <person name="Hiltunen M."/>
            <person name="Ament-Velasquez S.L."/>
            <person name="Johannesson H."/>
        </authorList>
    </citation>
    <scope>NUCLEOTIDE SEQUENCE</scope>
    <source>
        <strain evidence="2">03SP1</strain>
    </source>
</reference>
<evidence type="ECO:0000313" key="3">
    <source>
        <dbReference type="Proteomes" id="UP001049176"/>
    </source>
</evidence>
<feature type="region of interest" description="Disordered" evidence="1">
    <location>
        <begin position="13"/>
        <end position="40"/>
    </location>
</feature>
<protein>
    <submittedName>
        <fullName evidence="2">Uncharacterized protein</fullName>
    </submittedName>
</protein>
<name>A0A9P7UPD6_9AGAR</name>
<dbReference type="AlphaFoldDB" id="A0A9P7UPD6"/>
<evidence type="ECO:0000313" key="2">
    <source>
        <dbReference type="EMBL" id="KAG7088895.1"/>
    </source>
</evidence>
<dbReference type="GeneID" id="66081915"/>